<name>A0ABP3ML53_9BURK</name>
<reference evidence="2" key="1">
    <citation type="journal article" date="2019" name="Int. J. Syst. Evol. Microbiol.">
        <title>The Global Catalogue of Microorganisms (GCM) 10K type strain sequencing project: providing services to taxonomists for standard genome sequencing and annotation.</title>
        <authorList>
            <consortium name="The Broad Institute Genomics Platform"/>
            <consortium name="The Broad Institute Genome Sequencing Center for Infectious Disease"/>
            <person name="Wu L."/>
            <person name="Ma J."/>
        </authorList>
    </citation>
    <scope>NUCLEOTIDE SEQUENCE [LARGE SCALE GENOMIC DNA]</scope>
    <source>
        <strain evidence="2">JCM 14330</strain>
    </source>
</reference>
<dbReference type="EMBL" id="BAAAEN010000020">
    <property type="protein sequence ID" value="GAA0520834.1"/>
    <property type="molecule type" value="Genomic_DNA"/>
</dbReference>
<sequence>MIHTLICSIGGLMIVRDSTIKDIFLRQEEETAEKAERPIRAFAEPADVLHCATLFWCDAPYPGVLLCPGMVRATARRLHFSA</sequence>
<dbReference type="Proteomes" id="UP001501706">
    <property type="component" value="Unassembled WGS sequence"/>
</dbReference>
<gene>
    <name evidence="1" type="ORF">GCM10009097_42950</name>
</gene>
<keyword evidence="2" id="KW-1185">Reference proteome</keyword>
<protein>
    <submittedName>
        <fullName evidence="1">Uncharacterized protein</fullName>
    </submittedName>
</protein>
<evidence type="ECO:0000313" key="1">
    <source>
        <dbReference type="EMBL" id="GAA0520834.1"/>
    </source>
</evidence>
<dbReference type="RefSeq" id="WP_343928195.1">
    <property type="nucleotide sequence ID" value="NZ_BAAAEN010000020.1"/>
</dbReference>
<comment type="caution">
    <text evidence="1">The sequence shown here is derived from an EMBL/GenBank/DDBJ whole genome shotgun (WGS) entry which is preliminary data.</text>
</comment>
<proteinExistence type="predicted"/>
<organism evidence="1 2">
    <name type="scientific">Pigmentiphaga daeguensis</name>
    <dbReference type="NCBI Taxonomy" id="414049"/>
    <lineage>
        <taxon>Bacteria</taxon>
        <taxon>Pseudomonadati</taxon>
        <taxon>Pseudomonadota</taxon>
        <taxon>Betaproteobacteria</taxon>
        <taxon>Burkholderiales</taxon>
        <taxon>Alcaligenaceae</taxon>
        <taxon>Pigmentiphaga</taxon>
    </lineage>
</organism>
<accession>A0ABP3ML53</accession>
<evidence type="ECO:0000313" key="2">
    <source>
        <dbReference type="Proteomes" id="UP001501706"/>
    </source>
</evidence>